<dbReference type="EMBL" id="WWCU01000019">
    <property type="protein sequence ID" value="MYN09040.1"/>
    <property type="molecule type" value="Genomic_DNA"/>
</dbReference>
<reference evidence="2 3" key="1">
    <citation type="submission" date="2019-12" db="EMBL/GenBank/DDBJ databases">
        <title>Novel species isolated from a subtropical stream in China.</title>
        <authorList>
            <person name="Lu H."/>
        </authorList>
    </citation>
    <scope>NUCLEOTIDE SEQUENCE [LARGE SCALE GENOMIC DNA]</scope>
    <source>
        <strain evidence="2 3">FT127W</strain>
    </source>
</reference>
<dbReference type="InterPro" id="IPR029058">
    <property type="entry name" value="AB_hydrolase_fold"/>
</dbReference>
<keyword evidence="3" id="KW-1185">Reference proteome</keyword>
<dbReference type="AlphaFoldDB" id="A0A7X4KNM8"/>
<feature type="signal peptide" evidence="1">
    <location>
        <begin position="1"/>
        <end position="26"/>
    </location>
</feature>
<dbReference type="InterPro" id="IPR050583">
    <property type="entry name" value="Mycobacterial_A85_antigen"/>
</dbReference>
<keyword evidence="1" id="KW-0732">Signal</keyword>
<dbReference type="Proteomes" id="UP000450676">
    <property type="component" value="Unassembled WGS sequence"/>
</dbReference>
<organism evidence="2 3">
    <name type="scientific">Pseudoduganella aquatica</name>
    <dbReference type="NCBI Taxonomy" id="2660641"/>
    <lineage>
        <taxon>Bacteria</taxon>
        <taxon>Pseudomonadati</taxon>
        <taxon>Pseudomonadota</taxon>
        <taxon>Betaproteobacteria</taxon>
        <taxon>Burkholderiales</taxon>
        <taxon>Oxalobacteraceae</taxon>
        <taxon>Telluria group</taxon>
        <taxon>Pseudoduganella</taxon>
    </lineage>
</organism>
<gene>
    <name evidence="2" type="ORF">GTP77_17075</name>
</gene>
<name>A0A7X4KNM8_9BURK</name>
<protein>
    <submittedName>
        <fullName evidence="2">Esterase</fullName>
    </submittedName>
</protein>
<dbReference type="PANTHER" id="PTHR48098">
    <property type="entry name" value="ENTEROCHELIN ESTERASE-RELATED"/>
    <property type="match status" value="1"/>
</dbReference>
<proteinExistence type="predicted"/>
<dbReference type="PANTHER" id="PTHR48098:SF6">
    <property type="entry name" value="FERRI-BACILLIBACTIN ESTERASE BESA"/>
    <property type="match status" value="1"/>
</dbReference>
<dbReference type="Pfam" id="PF00756">
    <property type="entry name" value="Esterase"/>
    <property type="match status" value="1"/>
</dbReference>
<evidence type="ECO:0000256" key="1">
    <source>
        <dbReference type="SAM" id="SignalP"/>
    </source>
</evidence>
<evidence type="ECO:0000313" key="2">
    <source>
        <dbReference type="EMBL" id="MYN09040.1"/>
    </source>
</evidence>
<accession>A0A7X4KNM8</accession>
<sequence>MAQRGRVQVLAGLGLALLGVSLPCRAQPAAGEGSFVVLDNFPSAQVAPRKVVVWLPPGYDPKGERYPVLYMHDGQNLFDPATAMGGQAWEVHKRLAALAATGAVRPAIIVGIASTRDRAREYAPAEAVEALAPELRAALLGDPPTPGGLPTLSGQYLRFIVDELKPAIDARFHTSPERADTFIMGSSMGGLVSLYALARYPEVFAGAACLSTHWPLTTNFNMLFDKEDPRPVRYAAAYFDWLARKLPRAGRHKLYFDHGDATLDALYAPYQQQVDGIVRAKGYRAGVDWISQVFPGADHSEPAWRERVEVPLRFLLSR</sequence>
<dbReference type="Gene3D" id="3.40.50.1820">
    <property type="entry name" value="alpha/beta hydrolase"/>
    <property type="match status" value="1"/>
</dbReference>
<comment type="caution">
    <text evidence="2">The sequence shown here is derived from an EMBL/GenBank/DDBJ whole genome shotgun (WGS) entry which is preliminary data.</text>
</comment>
<dbReference type="RefSeq" id="WP_161073351.1">
    <property type="nucleotide sequence ID" value="NZ_WWCU01000019.1"/>
</dbReference>
<feature type="chain" id="PRO_5030896080" evidence="1">
    <location>
        <begin position="27"/>
        <end position="318"/>
    </location>
</feature>
<dbReference type="SUPFAM" id="SSF53474">
    <property type="entry name" value="alpha/beta-Hydrolases"/>
    <property type="match status" value="1"/>
</dbReference>
<evidence type="ECO:0000313" key="3">
    <source>
        <dbReference type="Proteomes" id="UP000450676"/>
    </source>
</evidence>
<dbReference type="InterPro" id="IPR000801">
    <property type="entry name" value="Esterase-like"/>
</dbReference>